<dbReference type="SMART" id="SM00831">
    <property type="entry name" value="Cation_ATPase_N"/>
    <property type="match status" value="1"/>
</dbReference>
<evidence type="ECO:0000313" key="3">
    <source>
        <dbReference type="EMBL" id="KAK1317058.1"/>
    </source>
</evidence>
<dbReference type="Pfam" id="PF00690">
    <property type="entry name" value="Cation_ATPase_N"/>
    <property type="match status" value="1"/>
</dbReference>
<feature type="domain" description="Cation-transporting P-type ATPase N-terminal" evidence="2">
    <location>
        <begin position="20"/>
        <end position="92"/>
    </location>
</feature>
<keyword evidence="1" id="KW-1133">Transmembrane helix</keyword>
<keyword evidence="1" id="KW-0472">Membrane</keyword>
<feature type="transmembrane region" description="Helical" evidence="1">
    <location>
        <begin position="82"/>
        <end position="110"/>
    </location>
</feature>
<reference evidence="3" key="1">
    <citation type="journal article" date="2023" name="Nat. Commun.">
        <title>Diploid and tetraploid genomes of Acorus and the evolution of monocots.</title>
        <authorList>
            <person name="Ma L."/>
            <person name="Liu K.W."/>
            <person name="Li Z."/>
            <person name="Hsiao Y.Y."/>
            <person name="Qi Y."/>
            <person name="Fu T."/>
            <person name="Tang G.D."/>
            <person name="Zhang D."/>
            <person name="Sun W.H."/>
            <person name="Liu D.K."/>
            <person name="Li Y."/>
            <person name="Chen G.Z."/>
            <person name="Liu X.D."/>
            <person name="Liao X.Y."/>
            <person name="Jiang Y.T."/>
            <person name="Yu X."/>
            <person name="Hao Y."/>
            <person name="Huang J."/>
            <person name="Zhao X.W."/>
            <person name="Ke S."/>
            <person name="Chen Y.Y."/>
            <person name="Wu W.L."/>
            <person name="Hsu J.L."/>
            <person name="Lin Y.F."/>
            <person name="Huang M.D."/>
            <person name="Li C.Y."/>
            <person name="Huang L."/>
            <person name="Wang Z.W."/>
            <person name="Zhao X."/>
            <person name="Zhong W.Y."/>
            <person name="Peng D.H."/>
            <person name="Ahmad S."/>
            <person name="Lan S."/>
            <person name="Zhang J.S."/>
            <person name="Tsai W.C."/>
            <person name="Van de Peer Y."/>
            <person name="Liu Z.J."/>
        </authorList>
    </citation>
    <scope>NUCLEOTIDE SEQUENCE</scope>
    <source>
        <strain evidence="3">CP</strain>
    </source>
</reference>
<name>A0AAV9EW61_ACOCL</name>
<comment type="caution">
    <text evidence="3">The sequence shown here is derived from an EMBL/GenBank/DDBJ whole genome shotgun (WGS) entry which is preliminary data.</text>
</comment>
<proteinExistence type="predicted"/>
<dbReference type="Gene3D" id="1.20.1110.10">
    <property type="entry name" value="Calcium-transporting ATPase, transmembrane domain"/>
    <property type="match status" value="1"/>
</dbReference>
<dbReference type="SUPFAM" id="SSF81665">
    <property type="entry name" value="Calcium ATPase, transmembrane domain M"/>
    <property type="match status" value="1"/>
</dbReference>
<reference evidence="3" key="2">
    <citation type="submission" date="2023-06" db="EMBL/GenBank/DDBJ databases">
        <authorList>
            <person name="Ma L."/>
            <person name="Liu K.-W."/>
            <person name="Li Z."/>
            <person name="Hsiao Y.-Y."/>
            <person name="Qi Y."/>
            <person name="Fu T."/>
            <person name="Tang G."/>
            <person name="Zhang D."/>
            <person name="Sun W.-H."/>
            <person name="Liu D.-K."/>
            <person name="Li Y."/>
            <person name="Chen G.-Z."/>
            <person name="Liu X.-D."/>
            <person name="Liao X.-Y."/>
            <person name="Jiang Y.-T."/>
            <person name="Yu X."/>
            <person name="Hao Y."/>
            <person name="Huang J."/>
            <person name="Zhao X.-W."/>
            <person name="Ke S."/>
            <person name="Chen Y.-Y."/>
            <person name="Wu W.-L."/>
            <person name="Hsu J.-L."/>
            <person name="Lin Y.-F."/>
            <person name="Huang M.-D."/>
            <person name="Li C.-Y."/>
            <person name="Huang L."/>
            <person name="Wang Z.-W."/>
            <person name="Zhao X."/>
            <person name="Zhong W.-Y."/>
            <person name="Peng D.-H."/>
            <person name="Ahmad S."/>
            <person name="Lan S."/>
            <person name="Zhang J.-S."/>
            <person name="Tsai W.-C."/>
            <person name="Van De Peer Y."/>
            <person name="Liu Z.-J."/>
        </authorList>
    </citation>
    <scope>NUCLEOTIDE SEQUENCE</scope>
    <source>
        <strain evidence="3">CP</strain>
        <tissue evidence="3">Leaves</tissue>
    </source>
</reference>
<dbReference type="EMBL" id="JAUJYO010000005">
    <property type="protein sequence ID" value="KAK1317058.1"/>
    <property type="molecule type" value="Genomic_DNA"/>
</dbReference>
<keyword evidence="4" id="KW-1185">Reference proteome</keyword>
<organism evidence="3 4">
    <name type="scientific">Acorus calamus</name>
    <name type="common">Sweet flag</name>
    <dbReference type="NCBI Taxonomy" id="4465"/>
    <lineage>
        <taxon>Eukaryota</taxon>
        <taxon>Viridiplantae</taxon>
        <taxon>Streptophyta</taxon>
        <taxon>Embryophyta</taxon>
        <taxon>Tracheophyta</taxon>
        <taxon>Spermatophyta</taxon>
        <taxon>Magnoliopsida</taxon>
        <taxon>Liliopsida</taxon>
        <taxon>Acoraceae</taxon>
        <taxon>Acorus</taxon>
    </lineage>
</organism>
<dbReference type="Proteomes" id="UP001180020">
    <property type="component" value="Unassembled WGS sequence"/>
</dbReference>
<dbReference type="AlphaFoldDB" id="A0AAV9EW61"/>
<dbReference type="InterPro" id="IPR023298">
    <property type="entry name" value="ATPase_P-typ_TM_dom_sf"/>
</dbReference>
<evidence type="ECO:0000256" key="1">
    <source>
        <dbReference type="SAM" id="Phobius"/>
    </source>
</evidence>
<evidence type="ECO:0000259" key="2">
    <source>
        <dbReference type="SMART" id="SM00831"/>
    </source>
</evidence>
<dbReference type="InterPro" id="IPR004014">
    <property type="entry name" value="ATPase_P-typ_cation-transptr_N"/>
</dbReference>
<accession>A0AAV9EW61</accession>
<dbReference type="PANTHER" id="PTHR42861">
    <property type="entry name" value="CALCIUM-TRANSPORTING ATPASE"/>
    <property type="match status" value="1"/>
</dbReference>
<protein>
    <submittedName>
        <fullName evidence="3">ATPase 10, plasma membrane-type</fullName>
    </submittedName>
</protein>
<sequence length="125" mass="14617">MDDLEKPLLGPENFNRDDIDLERIPLHEVFEQLRTSRSGLSSLDAEARLVLFRPNKLEEKPENKFLKFLSFMWNPLSWVMEAAALMAIALANGGVSLLSFLSSLIVVVYFQWNFGRIYYFRFYFT</sequence>
<evidence type="ECO:0000313" key="4">
    <source>
        <dbReference type="Proteomes" id="UP001180020"/>
    </source>
</evidence>
<keyword evidence="1" id="KW-0812">Transmembrane</keyword>
<gene>
    <name evidence="3" type="primary">AHA10</name>
    <name evidence="3" type="ORF">QJS10_CPA05g02501</name>
</gene>